<feature type="transmembrane region" description="Helical" evidence="6">
    <location>
        <begin position="80"/>
        <end position="99"/>
    </location>
</feature>
<organism evidence="8 9">
    <name type="scientific">Aspergillus tanneri</name>
    <dbReference type="NCBI Taxonomy" id="1220188"/>
    <lineage>
        <taxon>Eukaryota</taxon>
        <taxon>Fungi</taxon>
        <taxon>Dikarya</taxon>
        <taxon>Ascomycota</taxon>
        <taxon>Pezizomycotina</taxon>
        <taxon>Eurotiomycetes</taxon>
        <taxon>Eurotiomycetidae</taxon>
        <taxon>Eurotiales</taxon>
        <taxon>Aspergillaceae</taxon>
        <taxon>Aspergillus</taxon>
        <taxon>Aspergillus subgen. Circumdati</taxon>
    </lineage>
</organism>
<dbReference type="EMBL" id="QUQM01000002">
    <property type="protein sequence ID" value="KAA8651360.1"/>
    <property type="molecule type" value="Genomic_DNA"/>
</dbReference>
<dbReference type="GeneID" id="54322944"/>
<sequence length="486" mass="52736">MDEEKQINSSAEVGSHDDVKVAVGWKGDDDPCHPHNWSKFRKWFIISLTSLACFNSAIVSTIFAPGVPDVLNEFNSSDDALASFMVTVYLIGSVIGPLILPPISECYGRLLITHISNIGFFFSSILCASAVNMPMLIVARFLMGIAASIPSTVGGGIIADLMVVEERGTALTIWTIGNSLSQVLGPIFGGYIIYGAGWRWTVWVIVIIGGVVMVFALLFQRESHGPTLLRREAMRLQTLTGVPHRARTDDGQPANKRIKRAITRPLRMLIQAPIISIASCYNSVSYTYMYICITSFTQVFESTYGFNASNAGLAYVGLGLGSCLAQLTVASLSDRYIQLRKSLNKSVKPENRLFTLVAGVMVLPIGLFWYGWTAYYQVHWIAPIVGTSFVGFGIMCVQLSVQLYLVDGFSYYAASAVAANLAVKCTLATVVPLAGKPLYNHLGLGWGNSLLGFIAAGLIPASFLLMRYGDGIRVRGKFAGDLGDDS</sequence>
<evidence type="ECO:0000256" key="1">
    <source>
        <dbReference type="ARBA" id="ARBA00004141"/>
    </source>
</evidence>
<protein>
    <recommendedName>
        <fullName evidence="7">Major facilitator superfamily (MFS) profile domain-containing protein</fullName>
    </recommendedName>
</protein>
<feature type="transmembrane region" description="Helical" evidence="6">
    <location>
        <begin position="171"/>
        <end position="194"/>
    </location>
</feature>
<comment type="caution">
    <text evidence="8">The sequence shown here is derived from an EMBL/GenBank/DDBJ whole genome shotgun (WGS) entry which is preliminary data.</text>
</comment>
<dbReference type="GO" id="GO:0016020">
    <property type="term" value="C:membrane"/>
    <property type="evidence" value="ECO:0007669"/>
    <property type="project" value="UniProtKB-SubCell"/>
</dbReference>
<evidence type="ECO:0000313" key="9">
    <source>
        <dbReference type="Proteomes" id="UP000324241"/>
    </source>
</evidence>
<feature type="transmembrane region" description="Helical" evidence="6">
    <location>
        <begin position="200"/>
        <end position="219"/>
    </location>
</feature>
<dbReference type="CDD" id="cd17323">
    <property type="entry name" value="MFS_Tpo1_MDR_like"/>
    <property type="match status" value="1"/>
</dbReference>
<evidence type="ECO:0000259" key="7">
    <source>
        <dbReference type="PROSITE" id="PS50850"/>
    </source>
</evidence>
<dbReference type="InterPro" id="IPR036259">
    <property type="entry name" value="MFS_trans_sf"/>
</dbReference>
<dbReference type="Gene3D" id="1.20.1250.20">
    <property type="entry name" value="MFS general substrate transporter like domains"/>
    <property type="match status" value="1"/>
</dbReference>
<feature type="transmembrane region" description="Helical" evidence="6">
    <location>
        <begin position="137"/>
        <end position="159"/>
    </location>
</feature>
<evidence type="ECO:0000256" key="2">
    <source>
        <dbReference type="ARBA" id="ARBA00008335"/>
    </source>
</evidence>
<dbReference type="FunFam" id="1.20.1250.20:FF:000011">
    <property type="entry name" value="MFS multidrug transporter, putative"/>
    <property type="match status" value="1"/>
</dbReference>
<feature type="transmembrane region" description="Helical" evidence="6">
    <location>
        <begin position="409"/>
        <end position="434"/>
    </location>
</feature>
<dbReference type="GO" id="GO:0022857">
    <property type="term" value="F:transmembrane transporter activity"/>
    <property type="evidence" value="ECO:0007669"/>
    <property type="project" value="InterPro"/>
</dbReference>
<dbReference type="InterPro" id="IPR020846">
    <property type="entry name" value="MFS_dom"/>
</dbReference>
<feature type="transmembrane region" description="Helical" evidence="6">
    <location>
        <begin position="446"/>
        <end position="466"/>
    </location>
</feature>
<dbReference type="SUPFAM" id="SSF103473">
    <property type="entry name" value="MFS general substrate transporter"/>
    <property type="match status" value="1"/>
</dbReference>
<name>A0A5M9N164_9EURO</name>
<reference evidence="8 9" key="1">
    <citation type="submission" date="2019-08" db="EMBL/GenBank/DDBJ databases">
        <title>The genome sequence of a newly discovered highly antifungal drug resistant Aspergillus species, Aspergillus tanneri NIH 1004.</title>
        <authorList>
            <person name="Mounaud S."/>
            <person name="Singh I."/>
            <person name="Joardar V."/>
            <person name="Pakala S."/>
            <person name="Pakala S."/>
            <person name="Venepally P."/>
            <person name="Chung J.K."/>
            <person name="Losada L."/>
            <person name="Nierman W.C."/>
        </authorList>
    </citation>
    <scope>NUCLEOTIDE SEQUENCE [LARGE SCALE GENOMIC DNA]</scope>
    <source>
        <strain evidence="8 9">NIH1004</strain>
    </source>
</reference>
<accession>A0A5M9N164</accession>
<keyword evidence="3 6" id="KW-0812">Transmembrane</keyword>
<comment type="similarity">
    <text evidence="2">Belongs to the major facilitator superfamily.</text>
</comment>
<evidence type="ECO:0000313" key="8">
    <source>
        <dbReference type="EMBL" id="KAA8651360.1"/>
    </source>
</evidence>
<feature type="transmembrane region" description="Helical" evidence="6">
    <location>
        <begin position="311"/>
        <end position="332"/>
    </location>
</feature>
<feature type="transmembrane region" description="Helical" evidence="6">
    <location>
        <begin position="266"/>
        <end position="291"/>
    </location>
</feature>
<feature type="domain" description="Major facilitator superfamily (MFS) profile" evidence="7">
    <location>
        <begin position="45"/>
        <end position="473"/>
    </location>
</feature>
<keyword evidence="5 6" id="KW-0472">Membrane</keyword>
<dbReference type="PROSITE" id="PS50850">
    <property type="entry name" value="MFS"/>
    <property type="match status" value="1"/>
</dbReference>
<gene>
    <name evidence="8" type="ORF">ATNIH1004_000242</name>
</gene>
<dbReference type="OrthoDB" id="5296287at2759"/>
<dbReference type="PANTHER" id="PTHR23502">
    <property type="entry name" value="MAJOR FACILITATOR SUPERFAMILY"/>
    <property type="match status" value="1"/>
</dbReference>
<dbReference type="InterPro" id="IPR011701">
    <property type="entry name" value="MFS"/>
</dbReference>
<evidence type="ECO:0000256" key="5">
    <source>
        <dbReference type="ARBA" id="ARBA00023136"/>
    </source>
</evidence>
<dbReference type="Proteomes" id="UP000324241">
    <property type="component" value="Unassembled WGS sequence"/>
</dbReference>
<feature type="transmembrane region" description="Helical" evidence="6">
    <location>
        <begin position="378"/>
        <end position="397"/>
    </location>
</feature>
<dbReference type="Pfam" id="PF07690">
    <property type="entry name" value="MFS_1"/>
    <property type="match status" value="1"/>
</dbReference>
<evidence type="ECO:0000256" key="6">
    <source>
        <dbReference type="SAM" id="Phobius"/>
    </source>
</evidence>
<evidence type="ECO:0000256" key="3">
    <source>
        <dbReference type="ARBA" id="ARBA00022692"/>
    </source>
</evidence>
<evidence type="ECO:0000256" key="4">
    <source>
        <dbReference type="ARBA" id="ARBA00022989"/>
    </source>
</evidence>
<dbReference type="VEuPathDB" id="FungiDB:EYZ11_003459"/>
<feature type="transmembrane region" description="Helical" evidence="6">
    <location>
        <begin position="43"/>
        <end position="68"/>
    </location>
</feature>
<comment type="subcellular location">
    <subcellularLocation>
        <location evidence="1">Membrane</location>
        <topology evidence="1">Multi-pass membrane protein</topology>
    </subcellularLocation>
</comment>
<dbReference type="RefSeq" id="XP_033430721.1">
    <property type="nucleotide sequence ID" value="XM_033564964.1"/>
</dbReference>
<proteinExistence type="inferred from homology"/>
<keyword evidence="4 6" id="KW-1133">Transmembrane helix</keyword>
<dbReference type="AlphaFoldDB" id="A0A5M9N164"/>
<feature type="transmembrane region" description="Helical" evidence="6">
    <location>
        <begin position="111"/>
        <end position="131"/>
    </location>
</feature>
<dbReference type="PANTHER" id="PTHR23502:SF68">
    <property type="entry name" value="MULTIDRUG TRANSPORTER, PUTATIVE (AFU_ORTHOLOGUE AFUA_3G01120)-RELATED"/>
    <property type="match status" value="1"/>
</dbReference>
<feature type="transmembrane region" description="Helical" evidence="6">
    <location>
        <begin position="353"/>
        <end position="372"/>
    </location>
</feature>